<dbReference type="InterPro" id="IPR027619">
    <property type="entry name" value="C-S_lyase_PatB-like"/>
</dbReference>
<protein>
    <recommendedName>
        <fullName evidence="2">cysteine-S-conjugate beta-lyase</fullName>
        <ecNumber evidence="2">4.4.1.13</ecNumber>
    </recommendedName>
</protein>
<evidence type="ECO:0000259" key="6">
    <source>
        <dbReference type="Pfam" id="PF00155"/>
    </source>
</evidence>
<evidence type="ECO:0000313" key="8">
    <source>
        <dbReference type="Proteomes" id="UP001497602"/>
    </source>
</evidence>
<sequence length="390" mass="44524">MSLFDTLHNDYEHQFAKSNPNYLKSMFGSTDVVPFWIADMDFKVAEPITKELQRLIDRGIYAYEFNTNKVFQAITDWNLKRHQLKLNSKYFVQVPGVLTGIALLIRELTNEGDGVIVQTPVYHQFYKLIKTANRKAVPNPLKIVDGNYKMDFEDLEQKLQTGNVKILLLCNPHNPVGRVWNKQELQKLTELADTYNVTIVSDEIHSDIIYSKATFNSISSFSNKHIAIIGSPAKTFGMQSISNGYLYIPNENVFSKVKATIGSMYLDHGNTLSALATIAAYTKGEKWVDELVSYLEKSVDWIQNFVQKELPQIKVFVPEGTYQVWLDFSKLNLSNETLNNLVFSKSKLALTLGTWFDKDHAQFMRMNIASPLSKIQEAFAQLKTAIHENI</sequence>
<name>A0ABM9PRJ3_9FLAO</name>
<proteinExistence type="inferred from homology"/>
<keyword evidence="8" id="KW-1185">Reference proteome</keyword>
<evidence type="ECO:0000313" key="7">
    <source>
        <dbReference type="EMBL" id="CAL2108409.1"/>
    </source>
</evidence>
<reference evidence="7 8" key="1">
    <citation type="submission" date="2024-05" db="EMBL/GenBank/DDBJ databases">
        <authorList>
            <person name="Duchaud E."/>
        </authorList>
    </citation>
    <scope>NUCLEOTIDE SEQUENCE [LARGE SCALE GENOMIC DNA]</scope>
    <source>
        <strain evidence="7">Ena-SAMPLE-TAB-13-05-2024-13:56:06:370-140305</strain>
    </source>
</reference>
<keyword evidence="4 7" id="KW-0456">Lyase</keyword>
<gene>
    <name evidence="7" type="ORF">T190115A13A_70182</name>
</gene>
<evidence type="ECO:0000256" key="4">
    <source>
        <dbReference type="ARBA" id="ARBA00023239"/>
    </source>
</evidence>
<comment type="caution">
    <text evidence="7">The sequence shown here is derived from an EMBL/GenBank/DDBJ whole genome shotgun (WGS) entry which is preliminary data.</text>
</comment>
<dbReference type="PANTHER" id="PTHR43525">
    <property type="entry name" value="PROTEIN MALY"/>
    <property type="match status" value="1"/>
</dbReference>
<dbReference type="InterPro" id="IPR015422">
    <property type="entry name" value="PyrdxlP-dep_Trfase_small"/>
</dbReference>
<dbReference type="CDD" id="cd00609">
    <property type="entry name" value="AAT_like"/>
    <property type="match status" value="1"/>
</dbReference>
<dbReference type="SUPFAM" id="SSF53383">
    <property type="entry name" value="PLP-dependent transferases"/>
    <property type="match status" value="1"/>
</dbReference>
<evidence type="ECO:0000256" key="2">
    <source>
        <dbReference type="ARBA" id="ARBA00012224"/>
    </source>
</evidence>
<comment type="similarity">
    <text evidence="5">Belongs to the class-II pyridoxal-phosphate-dependent aminotransferase family. MalY/PatB cystathionine beta-lyase subfamily.</text>
</comment>
<feature type="domain" description="Aminotransferase class I/classII large" evidence="6">
    <location>
        <begin position="70"/>
        <end position="376"/>
    </location>
</feature>
<accession>A0ABM9PRJ3</accession>
<dbReference type="EC" id="4.4.1.13" evidence="2"/>
<dbReference type="PANTHER" id="PTHR43525:SF1">
    <property type="entry name" value="PROTEIN MALY"/>
    <property type="match status" value="1"/>
</dbReference>
<dbReference type="InterPro" id="IPR015421">
    <property type="entry name" value="PyrdxlP-dep_Trfase_major"/>
</dbReference>
<dbReference type="RefSeq" id="WP_348740012.1">
    <property type="nucleotide sequence ID" value="NZ_CAXJRC010000044.1"/>
</dbReference>
<dbReference type="InterPro" id="IPR015424">
    <property type="entry name" value="PyrdxlP-dep_Trfase"/>
</dbReference>
<keyword evidence="3" id="KW-0663">Pyridoxal phosphate</keyword>
<dbReference type="Pfam" id="PF00155">
    <property type="entry name" value="Aminotran_1_2"/>
    <property type="match status" value="1"/>
</dbReference>
<organism evidence="7 8">
    <name type="scientific">Tenacibaculum vairaonense</name>
    <dbReference type="NCBI Taxonomy" id="3137860"/>
    <lineage>
        <taxon>Bacteria</taxon>
        <taxon>Pseudomonadati</taxon>
        <taxon>Bacteroidota</taxon>
        <taxon>Flavobacteriia</taxon>
        <taxon>Flavobacteriales</taxon>
        <taxon>Flavobacteriaceae</taxon>
        <taxon>Tenacibaculum</taxon>
    </lineage>
</organism>
<dbReference type="NCBIfam" id="TIGR04350">
    <property type="entry name" value="C_S_lyase_PatB"/>
    <property type="match status" value="1"/>
</dbReference>
<dbReference type="InterPro" id="IPR051798">
    <property type="entry name" value="Class-II_PLP-Dep_Aminotrans"/>
</dbReference>
<dbReference type="Gene3D" id="3.90.1150.10">
    <property type="entry name" value="Aspartate Aminotransferase, domain 1"/>
    <property type="match status" value="1"/>
</dbReference>
<evidence type="ECO:0000256" key="5">
    <source>
        <dbReference type="ARBA" id="ARBA00037974"/>
    </source>
</evidence>
<dbReference type="GO" id="GO:0047804">
    <property type="term" value="F:cysteine-S-conjugate beta-lyase activity"/>
    <property type="evidence" value="ECO:0007669"/>
    <property type="project" value="UniProtKB-EC"/>
</dbReference>
<dbReference type="Gene3D" id="3.40.640.10">
    <property type="entry name" value="Type I PLP-dependent aspartate aminotransferase-like (Major domain)"/>
    <property type="match status" value="1"/>
</dbReference>
<evidence type="ECO:0000256" key="3">
    <source>
        <dbReference type="ARBA" id="ARBA00022898"/>
    </source>
</evidence>
<evidence type="ECO:0000256" key="1">
    <source>
        <dbReference type="ARBA" id="ARBA00001933"/>
    </source>
</evidence>
<dbReference type="Proteomes" id="UP001497602">
    <property type="component" value="Unassembled WGS sequence"/>
</dbReference>
<dbReference type="EMBL" id="CAXJRC010000044">
    <property type="protein sequence ID" value="CAL2108409.1"/>
    <property type="molecule type" value="Genomic_DNA"/>
</dbReference>
<dbReference type="InterPro" id="IPR004839">
    <property type="entry name" value="Aminotransferase_I/II_large"/>
</dbReference>
<comment type="cofactor">
    <cofactor evidence="1">
        <name>pyridoxal 5'-phosphate</name>
        <dbReference type="ChEBI" id="CHEBI:597326"/>
    </cofactor>
</comment>